<dbReference type="Pfam" id="PF00126">
    <property type="entry name" value="HTH_1"/>
    <property type="match status" value="1"/>
</dbReference>
<dbReference type="Gene3D" id="3.40.190.10">
    <property type="entry name" value="Periplasmic binding protein-like II"/>
    <property type="match status" value="2"/>
</dbReference>
<dbReference type="Proteomes" id="UP000543556">
    <property type="component" value="Unassembled WGS sequence"/>
</dbReference>
<evidence type="ECO:0000256" key="2">
    <source>
        <dbReference type="ARBA" id="ARBA00023015"/>
    </source>
</evidence>
<comment type="similarity">
    <text evidence="1">Belongs to the LysR transcriptional regulatory family.</text>
</comment>
<evidence type="ECO:0000313" key="7">
    <source>
        <dbReference type="Proteomes" id="UP000543556"/>
    </source>
</evidence>
<evidence type="ECO:0000259" key="5">
    <source>
        <dbReference type="PROSITE" id="PS50931"/>
    </source>
</evidence>
<keyword evidence="2" id="KW-0805">Transcription regulation</keyword>
<protein>
    <submittedName>
        <fullName evidence="6">LysR family transcriptional regulator</fullName>
    </submittedName>
</protein>
<dbReference type="Pfam" id="PF03466">
    <property type="entry name" value="LysR_substrate"/>
    <property type="match status" value="1"/>
</dbReference>
<dbReference type="InterPro" id="IPR005119">
    <property type="entry name" value="LysR_subst-bd"/>
</dbReference>
<dbReference type="PRINTS" id="PR00039">
    <property type="entry name" value="HTHLYSR"/>
</dbReference>
<dbReference type="Gene3D" id="1.10.10.10">
    <property type="entry name" value="Winged helix-like DNA-binding domain superfamily/Winged helix DNA-binding domain"/>
    <property type="match status" value="1"/>
</dbReference>
<keyword evidence="3" id="KW-0238">DNA-binding</keyword>
<reference evidence="6 7" key="1">
    <citation type="submission" date="2020-02" db="EMBL/GenBank/DDBJ databases">
        <title>Genome sequence of strain AETb3-4.</title>
        <authorList>
            <person name="Gao J."/>
            <person name="Zhang X."/>
        </authorList>
    </citation>
    <scope>NUCLEOTIDE SEQUENCE [LARGE SCALE GENOMIC DNA]</scope>
    <source>
        <strain evidence="6 7">AETb3-4</strain>
    </source>
</reference>
<evidence type="ECO:0000313" key="6">
    <source>
        <dbReference type="EMBL" id="NVM94370.1"/>
    </source>
</evidence>
<dbReference type="AlphaFoldDB" id="A0A7Y7IF83"/>
<dbReference type="PANTHER" id="PTHR30126">
    <property type="entry name" value="HTH-TYPE TRANSCRIPTIONAL REGULATOR"/>
    <property type="match status" value="1"/>
</dbReference>
<dbReference type="InterPro" id="IPR000847">
    <property type="entry name" value="LysR_HTH_N"/>
</dbReference>
<name>A0A7Y7IF83_9MICC</name>
<dbReference type="GO" id="GO:0003700">
    <property type="term" value="F:DNA-binding transcription factor activity"/>
    <property type="evidence" value="ECO:0007669"/>
    <property type="project" value="InterPro"/>
</dbReference>
<gene>
    <name evidence="6" type="ORF">G6034_05505</name>
</gene>
<feature type="domain" description="HTH lysR-type" evidence="5">
    <location>
        <begin position="6"/>
        <end position="63"/>
    </location>
</feature>
<evidence type="ECO:0000256" key="3">
    <source>
        <dbReference type="ARBA" id="ARBA00023125"/>
    </source>
</evidence>
<dbReference type="InterPro" id="IPR036388">
    <property type="entry name" value="WH-like_DNA-bd_sf"/>
</dbReference>
<comment type="caution">
    <text evidence="6">The sequence shown here is derived from an EMBL/GenBank/DDBJ whole genome shotgun (WGS) entry which is preliminary data.</text>
</comment>
<dbReference type="InterPro" id="IPR036390">
    <property type="entry name" value="WH_DNA-bd_sf"/>
</dbReference>
<dbReference type="SUPFAM" id="SSF46785">
    <property type="entry name" value="Winged helix' DNA-binding domain"/>
    <property type="match status" value="1"/>
</dbReference>
<accession>A0A7Y7IF83</accession>
<sequence length="310" mass="32770">MNMRWPDLAALELFVAVAEEGSLSAGARRVGMAQPNASRAMARLEQRLGVALLDRRTGGSRPTAAGAELVRQGQAVLQAARTLQDQAGALGTERRTRLRVGASLTVAEYLMPGWLTAFKRIHPDLQVELEVENSRHIFEQVAQGGADVGFVESPNIPAGLRRLVVAADRLAVVVAPDHPWARRAPPVTGAGAGPLTGADLASAALVVREPGSGTRMALERALRGYEQLKPALELRSNAAVRIAVTAGAGAAVLSDFAVRTAVERGELVEVPVAGLRLERRIRAVWKGGRVLDGTAGELVTLAGAGYTRIR</sequence>
<dbReference type="GO" id="GO:0000976">
    <property type="term" value="F:transcription cis-regulatory region binding"/>
    <property type="evidence" value="ECO:0007669"/>
    <property type="project" value="TreeGrafter"/>
</dbReference>
<organism evidence="6 7">
    <name type="scientific">Arthrobacter wenxiniae</name>
    <dbReference type="NCBI Taxonomy" id="2713570"/>
    <lineage>
        <taxon>Bacteria</taxon>
        <taxon>Bacillati</taxon>
        <taxon>Actinomycetota</taxon>
        <taxon>Actinomycetes</taxon>
        <taxon>Micrococcales</taxon>
        <taxon>Micrococcaceae</taxon>
        <taxon>Arthrobacter</taxon>
    </lineage>
</organism>
<evidence type="ECO:0000256" key="4">
    <source>
        <dbReference type="ARBA" id="ARBA00023163"/>
    </source>
</evidence>
<keyword evidence="7" id="KW-1185">Reference proteome</keyword>
<dbReference type="PANTHER" id="PTHR30126:SF39">
    <property type="entry name" value="HTH-TYPE TRANSCRIPTIONAL REGULATOR CYSL"/>
    <property type="match status" value="1"/>
</dbReference>
<keyword evidence="4" id="KW-0804">Transcription</keyword>
<dbReference type="SUPFAM" id="SSF53850">
    <property type="entry name" value="Periplasmic binding protein-like II"/>
    <property type="match status" value="1"/>
</dbReference>
<dbReference type="EMBL" id="JAAMFM010000005">
    <property type="protein sequence ID" value="NVM94370.1"/>
    <property type="molecule type" value="Genomic_DNA"/>
</dbReference>
<dbReference type="FunFam" id="1.10.10.10:FF:000001">
    <property type="entry name" value="LysR family transcriptional regulator"/>
    <property type="match status" value="1"/>
</dbReference>
<evidence type="ECO:0000256" key="1">
    <source>
        <dbReference type="ARBA" id="ARBA00009437"/>
    </source>
</evidence>
<dbReference type="PROSITE" id="PS50931">
    <property type="entry name" value="HTH_LYSR"/>
    <property type="match status" value="1"/>
</dbReference>
<proteinExistence type="inferred from homology"/>